<dbReference type="Gene3D" id="3.30.70.2120">
    <property type="match status" value="1"/>
</dbReference>
<evidence type="ECO:0000256" key="2">
    <source>
        <dbReference type="ARBA" id="ARBA00022525"/>
    </source>
</evidence>
<dbReference type="InterPro" id="IPR046358">
    <property type="entry name" value="Flagellin_C"/>
</dbReference>
<comment type="function">
    <text evidence="4">Flagellin is the subunit protein which polymerizes to form the filaments of bacterial flagella.</text>
</comment>
<comment type="subcellular location">
    <subcellularLocation>
        <location evidence="4">Secreted</location>
    </subcellularLocation>
    <subcellularLocation>
        <location evidence="4">Bacterial flagellum</location>
    </subcellularLocation>
</comment>
<dbReference type="Gene3D" id="1.20.1330.10">
    <property type="entry name" value="f41 fragment of flagellin, N-terminal domain"/>
    <property type="match status" value="1"/>
</dbReference>
<dbReference type="AlphaFoldDB" id="A0A4Q9JU58"/>
<dbReference type="InterPro" id="IPR042187">
    <property type="entry name" value="Flagellin_C_sub2"/>
</dbReference>
<dbReference type="Pfam" id="PF07196">
    <property type="entry name" value="Flagellin_IN"/>
    <property type="match status" value="2"/>
</dbReference>
<sequence length="570" mass="58853">MGFRINTNVAALNAKANSDLNAKSLDQSLARLSSGLRINSAADDASGMAIADSLRSQANTLGQAISNGNDALGILQTADKAMDEQLKILDTIKVKATQAAQDGQSEKTRTMLQADINRLMEELDNIANTTSFNGKQLLSGNFINQEFQIGSSSNQSIKATIGATQSSKIGVTRFETGGRITASGTVGMVIKNYNGIDDFKFKDVVISTSVGTGIGALAEEINKYADKTGVRASFKVETNGMSAVKAGTTSSDFAINGVVIGTVAYKDGDENGALVSAINSKKDTTGVEASLDSEGKLLLTSRDGRGIKIDGSIGAGAFISPNMKENYGRLSLVKNDGKDILISGSGLSSAGFGASQFVSQTSVSLRESKGQIDAYVADAMGFGTVNKSTILAGYSSVSAYMSSAGSGFSEGSGYSVGTGYSAGFANAVVISAASQLSAVYNVSAGSGFSSGSSMSQFATFKASAFNVTNETAGVTTLKGAMAVMDIAETAIANLDQIRADLGSVQNQLTSTINNITVTQVNVKSAESQIRDVDFASESANYSKANILAQSGSYAMAQANASQQNVLRLLQ</sequence>
<evidence type="ECO:0000256" key="3">
    <source>
        <dbReference type="ARBA" id="ARBA00023143"/>
    </source>
</evidence>
<dbReference type="Pfam" id="PF00700">
    <property type="entry name" value="Flagellin_C"/>
    <property type="match status" value="1"/>
</dbReference>
<feature type="domain" description="Flagellin C-terminal" evidence="6">
    <location>
        <begin position="484"/>
        <end position="569"/>
    </location>
</feature>
<dbReference type="Pfam" id="PF00669">
    <property type="entry name" value="Flagellin_N"/>
    <property type="match status" value="1"/>
</dbReference>
<keyword evidence="7" id="KW-0969">Cilium</keyword>
<organism evidence="7 8">
    <name type="scientific">Campylobacter novaezeelandiae</name>
    <dbReference type="NCBI Taxonomy" id="2267891"/>
    <lineage>
        <taxon>Bacteria</taxon>
        <taxon>Pseudomonadati</taxon>
        <taxon>Campylobacterota</taxon>
        <taxon>Epsilonproteobacteria</taxon>
        <taxon>Campylobacterales</taxon>
        <taxon>Campylobacteraceae</taxon>
        <taxon>Campylobacter</taxon>
    </lineage>
</organism>
<comment type="similarity">
    <text evidence="1 4">Belongs to the bacterial flagellin family.</text>
</comment>
<dbReference type="GO" id="GO:0005576">
    <property type="term" value="C:extracellular region"/>
    <property type="evidence" value="ECO:0007669"/>
    <property type="project" value="UniProtKB-SubCell"/>
</dbReference>
<keyword evidence="2 4" id="KW-0964">Secreted</keyword>
<dbReference type="InterPro" id="IPR010810">
    <property type="entry name" value="Flagellin_hook_IN_motif"/>
</dbReference>
<evidence type="ECO:0000256" key="1">
    <source>
        <dbReference type="ARBA" id="ARBA00005709"/>
    </source>
</evidence>
<proteinExistence type="inferred from homology"/>
<dbReference type="InterPro" id="IPR001492">
    <property type="entry name" value="Flagellin"/>
</dbReference>
<dbReference type="NCBIfam" id="NF010116">
    <property type="entry name" value="PRK13589.1"/>
    <property type="match status" value="1"/>
</dbReference>
<protein>
    <recommendedName>
        <fullName evidence="4">Flagellin</fullName>
    </recommendedName>
</protein>
<evidence type="ECO:0000256" key="4">
    <source>
        <dbReference type="RuleBase" id="RU362073"/>
    </source>
</evidence>
<dbReference type="SUPFAM" id="SSF64518">
    <property type="entry name" value="Phase 1 flagellin"/>
    <property type="match status" value="1"/>
</dbReference>
<evidence type="ECO:0000313" key="7">
    <source>
        <dbReference type="EMBL" id="TBR78455.1"/>
    </source>
</evidence>
<dbReference type="OrthoDB" id="9796789at2"/>
<dbReference type="PRINTS" id="PR00207">
    <property type="entry name" value="FLAGELLIN"/>
</dbReference>
<evidence type="ECO:0000259" key="6">
    <source>
        <dbReference type="Pfam" id="PF00700"/>
    </source>
</evidence>
<keyword evidence="7" id="KW-0966">Cell projection</keyword>
<reference evidence="7 8" key="1">
    <citation type="submission" date="2018-07" db="EMBL/GenBank/DDBJ databases">
        <title>Campylobacter zealandensis sp. nov., isolated from birds and water in New Zealand.</title>
        <authorList>
            <person name="Wilkinson D.A."/>
            <person name="Biggs P.J."/>
            <person name="French N.P."/>
            <person name="Midwinter A.C."/>
        </authorList>
    </citation>
    <scope>NUCLEOTIDE SEQUENCE [LARGE SCALE GENOMIC DNA]</scope>
    <source>
        <strain evidence="7 8">B423b</strain>
    </source>
</reference>
<dbReference type="RefSeq" id="WP_131186961.1">
    <property type="nucleotide sequence ID" value="NZ_QPGR01000025.1"/>
</dbReference>
<evidence type="ECO:0000313" key="8">
    <source>
        <dbReference type="Proteomes" id="UP000292583"/>
    </source>
</evidence>
<accession>A0A4Q9JU58</accession>
<dbReference type="PANTHER" id="PTHR42792:SF2">
    <property type="entry name" value="FLAGELLIN"/>
    <property type="match status" value="1"/>
</dbReference>
<name>A0A4Q9JU58_9BACT</name>
<comment type="caution">
    <text evidence="7">The sequence shown here is derived from an EMBL/GenBank/DDBJ whole genome shotgun (WGS) entry which is preliminary data.</text>
</comment>
<dbReference type="NCBIfam" id="NF006264">
    <property type="entry name" value="PRK08411.1"/>
    <property type="match status" value="1"/>
</dbReference>
<keyword evidence="7" id="KW-0282">Flagellum</keyword>
<dbReference type="Proteomes" id="UP000292583">
    <property type="component" value="Unassembled WGS sequence"/>
</dbReference>
<dbReference type="PANTHER" id="PTHR42792">
    <property type="entry name" value="FLAGELLIN"/>
    <property type="match status" value="1"/>
</dbReference>
<keyword evidence="8" id="KW-1185">Reference proteome</keyword>
<dbReference type="InterPro" id="IPR001029">
    <property type="entry name" value="Flagellin_N"/>
</dbReference>
<gene>
    <name evidence="7" type="ORF">DU473_08055</name>
</gene>
<dbReference type="GO" id="GO:0009288">
    <property type="term" value="C:bacterial-type flagellum"/>
    <property type="evidence" value="ECO:0007669"/>
    <property type="project" value="UniProtKB-SubCell"/>
</dbReference>
<dbReference type="Gene3D" id="6.10.10.10">
    <property type="entry name" value="Flagellar export chaperone, C-terminal domain"/>
    <property type="match status" value="1"/>
</dbReference>
<evidence type="ECO:0000259" key="5">
    <source>
        <dbReference type="Pfam" id="PF00669"/>
    </source>
</evidence>
<feature type="domain" description="Flagellin N-terminal" evidence="5">
    <location>
        <begin position="5"/>
        <end position="141"/>
    </location>
</feature>
<keyword evidence="3 4" id="KW-0975">Bacterial flagellum</keyword>
<dbReference type="EMBL" id="QPGR01000025">
    <property type="protein sequence ID" value="TBR78455.1"/>
    <property type="molecule type" value="Genomic_DNA"/>
</dbReference>
<dbReference type="GO" id="GO:0005198">
    <property type="term" value="F:structural molecule activity"/>
    <property type="evidence" value="ECO:0007669"/>
    <property type="project" value="UniProtKB-UniRule"/>
</dbReference>